<organism evidence="2">
    <name type="scientific">bioreactor metagenome</name>
    <dbReference type="NCBI Taxonomy" id="1076179"/>
    <lineage>
        <taxon>unclassified sequences</taxon>
        <taxon>metagenomes</taxon>
        <taxon>ecological metagenomes</taxon>
    </lineage>
</organism>
<dbReference type="AlphaFoldDB" id="A0A645HGN7"/>
<accession>A0A645HGN7</accession>
<comment type="caution">
    <text evidence="2">The sequence shown here is derived from an EMBL/GenBank/DDBJ whole genome shotgun (WGS) entry which is preliminary data.</text>
</comment>
<dbReference type="EMBL" id="VSSQ01093273">
    <property type="protein sequence ID" value="MPN38191.1"/>
    <property type="molecule type" value="Genomic_DNA"/>
</dbReference>
<evidence type="ECO:0000256" key="1">
    <source>
        <dbReference type="ARBA" id="ARBA00038414"/>
    </source>
</evidence>
<dbReference type="PANTHER" id="PTHR28047:SF5">
    <property type="entry name" value="PROTEIN DCG1"/>
    <property type="match status" value="1"/>
</dbReference>
<reference evidence="2" key="1">
    <citation type="submission" date="2019-08" db="EMBL/GenBank/DDBJ databases">
        <authorList>
            <person name="Kucharzyk K."/>
            <person name="Murdoch R.W."/>
            <person name="Higgins S."/>
            <person name="Loffler F."/>
        </authorList>
    </citation>
    <scope>NUCLEOTIDE SEQUENCE</scope>
</reference>
<sequence>MLGHRFSVLSTSPDSVPNKQAVVHKYYLSGSLASVRSPKTPLHDLSNDALFLQLGKEALEQDRAEVLVLGCAGLCELAKTLHEQLGVPVLDGVVCGLIIAEGLVRAGYSTSKISRYKGNV</sequence>
<proteinExistence type="inferred from homology"/>
<evidence type="ECO:0000313" key="2">
    <source>
        <dbReference type="EMBL" id="MPN38191.1"/>
    </source>
</evidence>
<keyword evidence="2" id="KW-0413">Isomerase</keyword>
<dbReference type="InterPro" id="IPR015942">
    <property type="entry name" value="Asp/Glu/hydantoin_racemase"/>
</dbReference>
<gene>
    <name evidence="2" type="primary">hyuE_5</name>
    <name evidence="2" type="ORF">SDC9_185715</name>
</gene>
<dbReference type="GO" id="GO:0047661">
    <property type="term" value="F:amino-acid racemase activity"/>
    <property type="evidence" value="ECO:0007669"/>
    <property type="project" value="InterPro"/>
</dbReference>
<dbReference type="PANTHER" id="PTHR28047">
    <property type="entry name" value="PROTEIN DCG1"/>
    <property type="match status" value="1"/>
</dbReference>
<name>A0A645HGN7_9ZZZZ</name>
<dbReference type="Gene3D" id="3.40.50.12500">
    <property type="match status" value="1"/>
</dbReference>
<dbReference type="Pfam" id="PF01177">
    <property type="entry name" value="Asp_Glu_race"/>
    <property type="match status" value="1"/>
</dbReference>
<dbReference type="EC" id="5.1.99.5" evidence="2"/>
<dbReference type="InterPro" id="IPR052186">
    <property type="entry name" value="Hydantoin_racemase-like"/>
</dbReference>
<comment type="similarity">
    <text evidence="1">Belongs to the HyuE racemase family.</text>
</comment>
<dbReference type="GO" id="GO:0036348">
    <property type="term" value="F:hydantoin racemase activity"/>
    <property type="evidence" value="ECO:0007669"/>
    <property type="project" value="UniProtKB-EC"/>
</dbReference>
<protein>
    <submittedName>
        <fullName evidence="2">Hydantoin racemase</fullName>
        <ecNumber evidence="2">5.1.99.5</ecNumber>
    </submittedName>
</protein>
<dbReference type="InterPro" id="IPR053714">
    <property type="entry name" value="Iso_Racemase_Enz_sf"/>
</dbReference>